<reference evidence="2 3" key="1">
    <citation type="submission" date="2016-10" db="EMBL/GenBank/DDBJ databases">
        <authorList>
            <person name="de Groot N.N."/>
        </authorList>
    </citation>
    <scope>NUCLEOTIDE SEQUENCE [LARGE SCALE GENOMIC DNA]</scope>
    <source>
        <strain evidence="2 3">DSM 23126</strain>
    </source>
</reference>
<dbReference type="PANTHER" id="PTHR38664">
    <property type="entry name" value="SLR0058 PROTEIN"/>
    <property type="match status" value="1"/>
</dbReference>
<dbReference type="AlphaFoldDB" id="A0A1H2RAJ5"/>
<dbReference type="InterPro" id="IPR008769">
    <property type="entry name" value="PhaF_PhaI"/>
</dbReference>
<evidence type="ECO:0000313" key="3">
    <source>
        <dbReference type="Proteomes" id="UP000199488"/>
    </source>
</evidence>
<name>A0A1H2RAJ5_9BACI</name>
<sequence length="102" mass="11641">MNDMLKKGFFLGLGAASYGREKVQTYLDDLVTKGKITPREADEWKEEMIQRGSAQSDSWNSQAKNSFENRAESMGIATKRDIDRLEQKLDAIEKAMHKPDDE</sequence>
<dbReference type="OrthoDB" id="191894at2"/>
<protein>
    <submittedName>
        <fullName evidence="2">Polyhydroxyalkanoate synthesis regulator phasin</fullName>
    </submittedName>
</protein>
<organism evidence="2 3">
    <name type="scientific">Marinococcus luteus</name>
    <dbReference type="NCBI Taxonomy" id="1122204"/>
    <lineage>
        <taxon>Bacteria</taxon>
        <taxon>Bacillati</taxon>
        <taxon>Bacillota</taxon>
        <taxon>Bacilli</taxon>
        <taxon>Bacillales</taxon>
        <taxon>Bacillaceae</taxon>
        <taxon>Marinococcus</taxon>
    </lineage>
</organism>
<evidence type="ECO:0000256" key="1">
    <source>
        <dbReference type="SAM" id="MobiDB-lite"/>
    </source>
</evidence>
<dbReference type="EMBL" id="FNNC01000001">
    <property type="protein sequence ID" value="SDW16150.1"/>
    <property type="molecule type" value="Genomic_DNA"/>
</dbReference>
<dbReference type="PANTHER" id="PTHR38664:SF1">
    <property type="entry name" value="SLR0058 PROTEIN"/>
    <property type="match status" value="1"/>
</dbReference>
<accession>A0A1H2RAJ5</accession>
<feature type="compositionally biased region" description="Polar residues" evidence="1">
    <location>
        <begin position="52"/>
        <end position="63"/>
    </location>
</feature>
<dbReference type="Proteomes" id="UP000199488">
    <property type="component" value="Unassembled WGS sequence"/>
</dbReference>
<gene>
    <name evidence="2" type="ORF">SAMN05421781_0661</name>
</gene>
<dbReference type="STRING" id="1122204.SAMN05421781_0661"/>
<dbReference type="RefSeq" id="WP_091611106.1">
    <property type="nucleotide sequence ID" value="NZ_FNNC01000001.1"/>
</dbReference>
<evidence type="ECO:0000313" key="2">
    <source>
        <dbReference type="EMBL" id="SDW16150.1"/>
    </source>
</evidence>
<proteinExistence type="predicted"/>
<keyword evidence="3" id="KW-1185">Reference proteome</keyword>
<feature type="region of interest" description="Disordered" evidence="1">
    <location>
        <begin position="42"/>
        <end position="63"/>
    </location>
</feature>